<keyword evidence="1" id="KW-0812">Transmembrane</keyword>
<keyword evidence="1" id="KW-1133">Transmembrane helix</keyword>
<dbReference type="InterPro" id="IPR014197">
    <property type="entry name" value="Sporulation_prot_YunB"/>
</dbReference>
<evidence type="ECO:0000313" key="3">
    <source>
        <dbReference type="Proteomes" id="UP001161691"/>
    </source>
</evidence>
<reference evidence="2" key="1">
    <citation type="submission" date="2023-04" db="EMBL/GenBank/DDBJ databases">
        <title>Comparative genomic analysis of Cohnella hashimotonis sp. nov., isolated from the International Space Station.</title>
        <authorList>
            <person name="Venkateswaran K."/>
            <person name="Simpson A."/>
        </authorList>
    </citation>
    <scope>NUCLEOTIDE SEQUENCE</scope>
    <source>
        <strain evidence="2">F6_2S_P_1</strain>
    </source>
</reference>
<name>A0ABT6TD03_9BACL</name>
<gene>
    <name evidence="2" type="primary">yunB</name>
    <name evidence="2" type="ORF">KB449_04545</name>
</gene>
<evidence type="ECO:0000256" key="1">
    <source>
        <dbReference type="SAM" id="Phobius"/>
    </source>
</evidence>
<dbReference type="RefSeq" id="WP_282907233.1">
    <property type="nucleotide sequence ID" value="NZ_JAGRPV010000001.1"/>
</dbReference>
<feature type="transmembrane region" description="Helical" evidence="1">
    <location>
        <begin position="84"/>
        <end position="104"/>
    </location>
</feature>
<evidence type="ECO:0000313" key="2">
    <source>
        <dbReference type="EMBL" id="MDI4644215.1"/>
    </source>
</evidence>
<protein>
    <submittedName>
        <fullName evidence="2">Sporulation protein YunB</fullName>
    </submittedName>
</protein>
<keyword evidence="1" id="KW-0472">Membrane</keyword>
<dbReference type="Pfam" id="PF09560">
    <property type="entry name" value="Spore_YunB"/>
    <property type="match status" value="1"/>
</dbReference>
<proteinExistence type="predicted"/>
<dbReference type="Proteomes" id="UP001161691">
    <property type="component" value="Unassembled WGS sequence"/>
</dbReference>
<accession>A0ABT6TD03</accession>
<keyword evidence="3" id="KW-1185">Reference proteome</keyword>
<dbReference type="EMBL" id="JAGRPV010000001">
    <property type="protein sequence ID" value="MDI4644215.1"/>
    <property type="molecule type" value="Genomic_DNA"/>
</dbReference>
<dbReference type="NCBIfam" id="TIGR02832">
    <property type="entry name" value="spo_yunB"/>
    <property type="match status" value="1"/>
</dbReference>
<sequence>MRRKWGRWPPASRSWSLRLPASRGWRNARSAPFRARASSGFGRSRGFVARPARSKPAVSARAYSHRPRMAGSRAGRTPRLPRKYFFFALLAIALFAAVQSFIYLDRYLREPLMFLAKQRITEMAVQAINSAITENIAAGADGSKMVQWKTNADGKTAGIEIDYKEQMRITAQTITVVEAALKEQEALHERIPIGHAVDSPFLSSLGPSVAVRLHPISTVQAEVRTRQTSAGINNVLVEVYIHVATEIAIVIPFDREPNRIETDIPLSYVMVAGDTPLYYYDGSGNPVGSGAAQAPVLSLPEPAMSASR</sequence>
<organism evidence="2 3">
    <name type="scientific">Cohnella hashimotonis</name>
    <dbReference type="NCBI Taxonomy" id="2826895"/>
    <lineage>
        <taxon>Bacteria</taxon>
        <taxon>Bacillati</taxon>
        <taxon>Bacillota</taxon>
        <taxon>Bacilli</taxon>
        <taxon>Bacillales</taxon>
        <taxon>Paenibacillaceae</taxon>
        <taxon>Cohnella</taxon>
    </lineage>
</organism>
<comment type="caution">
    <text evidence="2">The sequence shown here is derived from an EMBL/GenBank/DDBJ whole genome shotgun (WGS) entry which is preliminary data.</text>
</comment>